<comment type="caution">
    <text evidence="1">The sequence shown here is derived from an EMBL/GenBank/DDBJ whole genome shotgun (WGS) entry which is preliminary data.</text>
</comment>
<accession>X1USI4</accession>
<protein>
    <submittedName>
        <fullName evidence="1">Uncharacterized protein</fullName>
    </submittedName>
</protein>
<dbReference type="AlphaFoldDB" id="X1USI4"/>
<feature type="non-terminal residue" evidence="1">
    <location>
        <position position="1"/>
    </location>
</feature>
<gene>
    <name evidence="1" type="ORF">S12H4_62644</name>
</gene>
<organism evidence="1">
    <name type="scientific">marine sediment metagenome</name>
    <dbReference type="NCBI Taxonomy" id="412755"/>
    <lineage>
        <taxon>unclassified sequences</taxon>
        <taxon>metagenomes</taxon>
        <taxon>ecological metagenomes</taxon>
    </lineage>
</organism>
<dbReference type="EMBL" id="BARW01042130">
    <property type="protein sequence ID" value="GAJ20434.1"/>
    <property type="molecule type" value="Genomic_DNA"/>
</dbReference>
<reference evidence="1" key="1">
    <citation type="journal article" date="2014" name="Front. Microbiol.">
        <title>High frequency of phylogenetically diverse reductive dehalogenase-homologous genes in deep subseafloor sedimentary metagenomes.</title>
        <authorList>
            <person name="Kawai M."/>
            <person name="Futagami T."/>
            <person name="Toyoda A."/>
            <person name="Takaki Y."/>
            <person name="Nishi S."/>
            <person name="Hori S."/>
            <person name="Arai W."/>
            <person name="Tsubouchi T."/>
            <person name="Morono Y."/>
            <person name="Uchiyama I."/>
            <person name="Ito T."/>
            <person name="Fujiyama A."/>
            <person name="Inagaki F."/>
            <person name="Takami H."/>
        </authorList>
    </citation>
    <scope>NUCLEOTIDE SEQUENCE</scope>
    <source>
        <strain evidence="1">Expedition CK06-06</strain>
    </source>
</reference>
<evidence type="ECO:0000313" key="1">
    <source>
        <dbReference type="EMBL" id="GAJ20434.1"/>
    </source>
</evidence>
<name>X1USI4_9ZZZZ</name>
<proteinExistence type="predicted"/>
<sequence>DFLMINVMRKNELWNNLAEKRERIEELVKN</sequence>